<evidence type="ECO:0000259" key="7">
    <source>
        <dbReference type="PROSITE" id="PS51330"/>
    </source>
</evidence>
<dbReference type="InterPro" id="IPR001796">
    <property type="entry name" value="DHFR_dom"/>
</dbReference>
<dbReference type="Gene3D" id="3.40.430.10">
    <property type="entry name" value="Dihydrofolate Reductase, subunit A"/>
    <property type="match status" value="1"/>
</dbReference>
<reference evidence="8 9" key="1">
    <citation type="journal article" date="2019" name="PLoS Biol.">
        <title>Sex chromosomes control vertical transmission of feminizing Wolbachia symbionts in an isopod.</title>
        <authorList>
            <person name="Becking T."/>
            <person name="Chebbi M.A."/>
            <person name="Giraud I."/>
            <person name="Moumen B."/>
            <person name="Laverre T."/>
            <person name="Caubet Y."/>
            <person name="Peccoud J."/>
            <person name="Gilbert C."/>
            <person name="Cordaux R."/>
        </authorList>
    </citation>
    <scope>NUCLEOTIDE SEQUENCE [LARGE SCALE GENOMIC DNA]</scope>
    <source>
        <strain evidence="8">ANa2</strain>
        <tissue evidence="8">Whole body excluding digestive tract and cuticle</tissue>
    </source>
</reference>
<keyword evidence="9" id="KW-1185">Reference proteome</keyword>
<dbReference type="PROSITE" id="PS51330">
    <property type="entry name" value="DHFR_2"/>
    <property type="match status" value="1"/>
</dbReference>
<dbReference type="GO" id="GO:0006730">
    <property type="term" value="P:one-carbon metabolic process"/>
    <property type="evidence" value="ECO:0007669"/>
    <property type="project" value="UniProtKB-KW"/>
</dbReference>
<keyword evidence="3" id="KW-0554">One-carbon metabolism</keyword>
<dbReference type="SUPFAM" id="SSF53597">
    <property type="entry name" value="Dihydrofolate reductase-like"/>
    <property type="match status" value="1"/>
</dbReference>
<evidence type="ECO:0000256" key="5">
    <source>
        <dbReference type="ARBA" id="ARBA00023002"/>
    </source>
</evidence>
<comment type="catalytic activity">
    <reaction evidence="6">
        <text>(6S)-5,6,7,8-tetrahydrofolate + NADP(+) = 7,8-dihydrofolate + NADPH + H(+)</text>
        <dbReference type="Rhea" id="RHEA:15009"/>
        <dbReference type="ChEBI" id="CHEBI:15378"/>
        <dbReference type="ChEBI" id="CHEBI:57451"/>
        <dbReference type="ChEBI" id="CHEBI:57453"/>
        <dbReference type="ChEBI" id="CHEBI:57783"/>
        <dbReference type="ChEBI" id="CHEBI:58349"/>
        <dbReference type="EC" id="1.5.1.3"/>
    </reaction>
</comment>
<evidence type="ECO:0000256" key="6">
    <source>
        <dbReference type="ARBA" id="ARBA00048873"/>
    </source>
</evidence>
<dbReference type="GO" id="GO:0046452">
    <property type="term" value="P:dihydrofolate metabolic process"/>
    <property type="evidence" value="ECO:0007669"/>
    <property type="project" value="TreeGrafter"/>
</dbReference>
<keyword evidence="4" id="KW-0521">NADP</keyword>
<comment type="pathway">
    <text evidence="1">Cofactor biosynthesis; tetrahydrofolate biosynthesis; 5,6,7,8-tetrahydrofolate from 7,8-dihydrofolate: step 1/1.</text>
</comment>
<dbReference type="OrthoDB" id="4664297at2759"/>
<dbReference type="GO" id="GO:0005739">
    <property type="term" value="C:mitochondrion"/>
    <property type="evidence" value="ECO:0007669"/>
    <property type="project" value="TreeGrafter"/>
</dbReference>
<gene>
    <name evidence="8" type="primary">DHFR</name>
    <name evidence="8" type="ORF">Anas_11752</name>
</gene>
<evidence type="ECO:0000256" key="2">
    <source>
        <dbReference type="ARBA" id="ARBA00012856"/>
    </source>
</evidence>
<dbReference type="Pfam" id="PF00186">
    <property type="entry name" value="DHFR_1"/>
    <property type="match status" value="1"/>
</dbReference>
<dbReference type="PANTHER" id="PTHR48069">
    <property type="entry name" value="DIHYDROFOLATE REDUCTASE"/>
    <property type="match status" value="1"/>
</dbReference>
<protein>
    <recommendedName>
        <fullName evidence="2">dihydrofolate reductase</fullName>
        <ecNumber evidence="2">1.5.1.3</ecNumber>
    </recommendedName>
</protein>
<dbReference type="Proteomes" id="UP000326759">
    <property type="component" value="Unassembled WGS sequence"/>
</dbReference>
<dbReference type="GO" id="GO:0046655">
    <property type="term" value="P:folic acid metabolic process"/>
    <property type="evidence" value="ECO:0007669"/>
    <property type="project" value="TreeGrafter"/>
</dbReference>
<keyword evidence="5" id="KW-0560">Oxidoreductase</keyword>
<sequence>MKHFTKMTKTTEDSTKKNAVIMGRNTWQSIPEKFRPLPGRINILVSTQATKEPDKFEGAVVCDSLPKAIEIAESRSNEIEKLWVIGGSSLYKDFECDTFLPQIEYDCFKLIDDPTVPNGVQEEGDVKYRYEVYEKITNASQ</sequence>
<dbReference type="AlphaFoldDB" id="A0A5N5TD30"/>
<dbReference type="GO" id="GO:0046654">
    <property type="term" value="P:tetrahydrofolate biosynthetic process"/>
    <property type="evidence" value="ECO:0007669"/>
    <property type="project" value="InterPro"/>
</dbReference>
<evidence type="ECO:0000256" key="4">
    <source>
        <dbReference type="ARBA" id="ARBA00022857"/>
    </source>
</evidence>
<dbReference type="CDD" id="cd00209">
    <property type="entry name" value="DHFR"/>
    <property type="match status" value="1"/>
</dbReference>
<dbReference type="PANTHER" id="PTHR48069:SF3">
    <property type="entry name" value="DIHYDROFOLATE REDUCTASE"/>
    <property type="match status" value="1"/>
</dbReference>
<dbReference type="InterPro" id="IPR012259">
    <property type="entry name" value="DHFR"/>
</dbReference>
<dbReference type="InterPro" id="IPR024072">
    <property type="entry name" value="DHFR-like_dom_sf"/>
</dbReference>
<comment type="caution">
    <text evidence="8">The sequence shown here is derived from an EMBL/GenBank/DDBJ whole genome shotgun (WGS) entry which is preliminary data.</text>
</comment>
<evidence type="ECO:0000256" key="1">
    <source>
        <dbReference type="ARBA" id="ARBA00004903"/>
    </source>
</evidence>
<proteinExistence type="predicted"/>
<dbReference type="GO" id="GO:0050661">
    <property type="term" value="F:NADP binding"/>
    <property type="evidence" value="ECO:0007669"/>
    <property type="project" value="InterPro"/>
</dbReference>
<organism evidence="8 9">
    <name type="scientific">Armadillidium nasatum</name>
    <dbReference type="NCBI Taxonomy" id="96803"/>
    <lineage>
        <taxon>Eukaryota</taxon>
        <taxon>Metazoa</taxon>
        <taxon>Ecdysozoa</taxon>
        <taxon>Arthropoda</taxon>
        <taxon>Crustacea</taxon>
        <taxon>Multicrustacea</taxon>
        <taxon>Malacostraca</taxon>
        <taxon>Eumalacostraca</taxon>
        <taxon>Peracarida</taxon>
        <taxon>Isopoda</taxon>
        <taxon>Oniscidea</taxon>
        <taxon>Crinocheta</taxon>
        <taxon>Armadillidiidae</taxon>
        <taxon>Armadillidium</taxon>
    </lineage>
</organism>
<dbReference type="EMBL" id="SEYY01002809">
    <property type="protein sequence ID" value="KAB7504583.1"/>
    <property type="molecule type" value="Genomic_DNA"/>
</dbReference>
<evidence type="ECO:0000313" key="8">
    <source>
        <dbReference type="EMBL" id="KAB7504583.1"/>
    </source>
</evidence>
<evidence type="ECO:0000313" key="9">
    <source>
        <dbReference type="Proteomes" id="UP000326759"/>
    </source>
</evidence>
<accession>A0A5N5TD30</accession>
<evidence type="ECO:0000256" key="3">
    <source>
        <dbReference type="ARBA" id="ARBA00022563"/>
    </source>
</evidence>
<dbReference type="EC" id="1.5.1.3" evidence="2"/>
<feature type="domain" description="DHFR" evidence="7">
    <location>
        <begin position="1"/>
        <end position="141"/>
    </location>
</feature>
<dbReference type="PRINTS" id="PR00070">
    <property type="entry name" value="DHFR"/>
</dbReference>
<dbReference type="GO" id="GO:0004146">
    <property type="term" value="F:dihydrofolate reductase activity"/>
    <property type="evidence" value="ECO:0007669"/>
    <property type="project" value="UniProtKB-EC"/>
</dbReference>
<name>A0A5N5TD30_9CRUS</name>